<comment type="caution">
    <text evidence="2">The sequence shown here is derived from an EMBL/GenBank/DDBJ whole genome shotgun (WGS) entry which is preliminary data.</text>
</comment>
<gene>
    <name evidence="2" type="ORF">L195_g045946</name>
</gene>
<reference evidence="2 3" key="2">
    <citation type="journal article" date="2017" name="Front. Plant Sci.">
        <title>Gene Classification and Mining of Molecular Markers Useful in Red Clover (Trifolium pratense) Breeding.</title>
        <authorList>
            <person name="Istvanek J."/>
            <person name="Dluhosova J."/>
            <person name="Dluhos P."/>
            <person name="Patkova L."/>
            <person name="Nedelnik J."/>
            <person name="Repkova J."/>
        </authorList>
    </citation>
    <scope>NUCLEOTIDE SEQUENCE [LARGE SCALE GENOMIC DNA]</scope>
    <source>
        <strain evidence="3">cv. Tatra</strain>
        <tissue evidence="2">Young leaves</tissue>
    </source>
</reference>
<evidence type="ECO:0000256" key="1">
    <source>
        <dbReference type="SAM" id="MobiDB-lite"/>
    </source>
</evidence>
<dbReference type="AlphaFoldDB" id="A0A2K3MGE1"/>
<organism evidence="2 3">
    <name type="scientific">Trifolium pratense</name>
    <name type="common">Red clover</name>
    <dbReference type="NCBI Taxonomy" id="57577"/>
    <lineage>
        <taxon>Eukaryota</taxon>
        <taxon>Viridiplantae</taxon>
        <taxon>Streptophyta</taxon>
        <taxon>Embryophyta</taxon>
        <taxon>Tracheophyta</taxon>
        <taxon>Spermatophyta</taxon>
        <taxon>Magnoliopsida</taxon>
        <taxon>eudicotyledons</taxon>
        <taxon>Gunneridae</taxon>
        <taxon>Pentapetalae</taxon>
        <taxon>rosids</taxon>
        <taxon>fabids</taxon>
        <taxon>Fabales</taxon>
        <taxon>Fabaceae</taxon>
        <taxon>Papilionoideae</taxon>
        <taxon>50 kb inversion clade</taxon>
        <taxon>NPAAA clade</taxon>
        <taxon>Hologalegina</taxon>
        <taxon>IRL clade</taxon>
        <taxon>Trifolieae</taxon>
        <taxon>Trifolium</taxon>
    </lineage>
</organism>
<dbReference type="EMBL" id="ASHM01060992">
    <property type="protein sequence ID" value="PNX89824.1"/>
    <property type="molecule type" value="Genomic_DNA"/>
</dbReference>
<proteinExistence type="predicted"/>
<evidence type="ECO:0000313" key="2">
    <source>
        <dbReference type="EMBL" id="PNX89824.1"/>
    </source>
</evidence>
<protein>
    <submittedName>
        <fullName evidence="2">Uncharacterized protein</fullName>
    </submittedName>
</protein>
<name>A0A2K3MGE1_TRIPR</name>
<sequence>MQIEITKPPEPEPWSWQGRTQESDINQLDVGLLGSDQGKQLDTWKWNGS</sequence>
<reference evidence="2 3" key="1">
    <citation type="journal article" date="2014" name="Am. J. Bot.">
        <title>Genome assembly and annotation for red clover (Trifolium pratense; Fabaceae).</title>
        <authorList>
            <person name="Istvanek J."/>
            <person name="Jaros M."/>
            <person name="Krenek A."/>
            <person name="Repkova J."/>
        </authorList>
    </citation>
    <scope>NUCLEOTIDE SEQUENCE [LARGE SCALE GENOMIC DNA]</scope>
    <source>
        <strain evidence="3">cv. Tatra</strain>
        <tissue evidence="2">Young leaves</tissue>
    </source>
</reference>
<accession>A0A2K3MGE1</accession>
<dbReference type="Proteomes" id="UP000236291">
    <property type="component" value="Unassembled WGS sequence"/>
</dbReference>
<feature type="region of interest" description="Disordered" evidence="1">
    <location>
        <begin position="1"/>
        <end position="21"/>
    </location>
</feature>
<evidence type="ECO:0000313" key="3">
    <source>
        <dbReference type="Proteomes" id="UP000236291"/>
    </source>
</evidence>